<dbReference type="Gramene" id="AET7Gv20652300.14">
    <property type="protein sequence ID" value="AET7Gv20652300.14"/>
    <property type="gene ID" value="AET7Gv20652300"/>
</dbReference>
<accession>A0A453RPD3</accession>
<keyword evidence="3" id="KW-1185">Reference proteome</keyword>
<evidence type="ECO:0000313" key="3">
    <source>
        <dbReference type="Proteomes" id="UP000015105"/>
    </source>
</evidence>
<keyword evidence="1" id="KW-0732">Signal</keyword>
<reference evidence="3" key="1">
    <citation type="journal article" date="2014" name="Science">
        <title>Ancient hybridizations among the ancestral genomes of bread wheat.</title>
        <authorList>
            <consortium name="International Wheat Genome Sequencing Consortium,"/>
            <person name="Marcussen T."/>
            <person name="Sandve S.R."/>
            <person name="Heier L."/>
            <person name="Spannagl M."/>
            <person name="Pfeifer M."/>
            <person name="Jakobsen K.S."/>
            <person name="Wulff B.B."/>
            <person name="Steuernagel B."/>
            <person name="Mayer K.F."/>
            <person name="Olsen O.A."/>
        </authorList>
    </citation>
    <scope>NUCLEOTIDE SEQUENCE [LARGE SCALE GENOMIC DNA]</scope>
    <source>
        <strain evidence="3">cv. AL8/78</strain>
    </source>
</reference>
<feature type="chain" id="PRO_5019246866" description="Secreted protein" evidence="1">
    <location>
        <begin position="20"/>
        <end position="103"/>
    </location>
</feature>
<feature type="signal peptide" evidence="1">
    <location>
        <begin position="1"/>
        <end position="19"/>
    </location>
</feature>
<protein>
    <recommendedName>
        <fullName evidence="4">Secreted protein</fullName>
    </recommendedName>
</protein>
<evidence type="ECO:0000256" key="1">
    <source>
        <dbReference type="SAM" id="SignalP"/>
    </source>
</evidence>
<dbReference type="Proteomes" id="UP000015105">
    <property type="component" value="Chromosome 7D"/>
</dbReference>
<reference evidence="2" key="3">
    <citation type="journal article" date="2017" name="Nature">
        <title>Genome sequence of the progenitor of the wheat D genome Aegilops tauschii.</title>
        <authorList>
            <person name="Luo M.C."/>
            <person name="Gu Y.Q."/>
            <person name="Puiu D."/>
            <person name="Wang H."/>
            <person name="Twardziok S.O."/>
            <person name="Deal K.R."/>
            <person name="Huo N."/>
            <person name="Zhu T."/>
            <person name="Wang L."/>
            <person name="Wang Y."/>
            <person name="McGuire P.E."/>
            <person name="Liu S."/>
            <person name="Long H."/>
            <person name="Ramasamy R.K."/>
            <person name="Rodriguez J.C."/>
            <person name="Van S.L."/>
            <person name="Yuan L."/>
            <person name="Wang Z."/>
            <person name="Xia Z."/>
            <person name="Xiao L."/>
            <person name="Anderson O.D."/>
            <person name="Ouyang S."/>
            <person name="Liang Y."/>
            <person name="Zimin A.V."/>
            <person name="Pertea G."/>
            <person name="Qi P."/>
            <person name="Bennetzen J.L."/>
            <person name="Dai X."/>
            <person name="Dawson M.W."/>
            <person name="Muller H.G."/>
            <person name="Kugler K."/>
            <person name="Rivarola-Duarte L."/>
            <person name="Spannagl M."/>
            <person name="Mayer K.F.X."/>
            <person name="Lu F.H."/>
            <person name="Bevan M.W."/>
            <person name="Leroy P."/>
            <person name="Li P."/>
            <person name="You F.M."/>
            <person name="Sun Q."/>
            <person name="Liu Z."/>
            <person name="Lyons E."/>
            <person name="Wicker T."/>
            <person name="Salzberg S.L."/>
            <person name="Devos K.M."/>
            <person name="Dvorak J."/>
        </authorList>
    </citation>
    <scope>NUCLEOTIDE SEQUENCE [LARGE SCALE GENOMIC DNA]</scope>
    <source>
        <strain evidence="2">cv. AL8/78</strain>
    </source>
</reference>
<reference evidence="2" key="4">
    <citation type="submission" date="2019-03" db="UniProtKB">
        <authorList>
            <consortium name="EnsemblPlants"/>
        </authorList>
    </citation>
    <scope>IDENTIFICATION</scope>
</reference>
<dbReference type="AlphaFoldDB" id="A0A453RPD3"/>
<evidence type="ECO:0008006" key="4">
    <source>
        <dbReference type="Google" id="ProtNLM"/>
    </source>
</evidence>
<proteinExistence type="predicted"/>
<name>A0A453RPD3_AEGTS</name>
<sequence length="103" mass="11568">MHLVALTWCLPSIEHLVGAKCCTCSADELRHVCSIHGSCMSYPRALAHGRYKTSTIVDLTSSGEAEHLLSKFLVDEQPQRNQHQSRDFTVLIWISVPTFTLNE</sequence>
<evidence type="ECO:0000313" key="2">
    <source>
        <dbReference type="EnsemblPlants" id="AET7Gv20652300.14"/>
    </source>
</evidence>
<reference evidence="3" key="2">
    <citation type="journal article" date="2017" name="Nat. Plants">
        <title>The Aegilops tauschii genome reveals multiple impacts of transposons.</title>
        <authorList>
            <person name="Zhao G."/>
            <person name="Zou C."/>
            <person name="Li K."/>
            <person name="Wang K."/>
            <person name="Li T."/>
            <person name="Gao L."/>
            <person name="Zhang X."/>
            <person name="Wang H."/>
            <person name="Yang Z."/>
            <person name="Liu X."/>
            <person name="Jiang W."/>
            <person name="Mao L."/>
            <person name="Kong X."/>
            <person name="Jiao Y."/>
            <person name="Jia J."/>
        </authorList>
    </citation>
    <scope>NUCLEOTIDE SEQUENCE [LARGE SCALE GENOMIC DNA]</scope>
    <source>
        <strain evidence="3">cv. AL8/78</strain>
    </source>
</reference>
<organism evidence="2 3">
    <name type="scientific">Aegilops tauschii subsp. strangulata</name>
    <name type="common">Goatgrass</name>
    <dbReference type="NCBI Taxonomy" id="200361"/>
    <lineage>
        <taxon>Eukaryota</taxon>
        <taxon>Viridiplantae</taxon>
        <taxon>Streptophyta</taxon>
        <taxon>Embryophyta</taxon>
        <taxon>Tracheophyta</taxon>
        <taxon>Spermatophyta</taxon>
        <taxon>Magnoliopsida</taxon>
        <taxon>Liliopsida</taxon>
        <taxon>Poales</taxon>
        <taxon>Poaceae</taxon>
        <taxon>BOP clade</taxon>
        <taxon>Pooideae</taxon>
        <taxon>Triticodae</taxon>
        <taxon>Triticeae</taxon>
        <taxon>Triticinae</taxon>
        <taxon>Aegilops</taxon>
    </lineage>
</organism>
<dbReference type="EnsemblPlants" id="AET7Gv20652300.14">
    <property type="protein sequence ID" value="AET7Gv20652300.14"/>
    <property type="gene ID" value="AET7Gv20652300"/>
</dbReference>
<reference evidence="2" key="5">
    <citation type="journal article" date="2021" name="G3 (Bethesda)">
        <title>Aegilops tauschii genome assembly Aet v5.0 features greater sequence contiguity and improved annotation.</title>
        <authorList>
            <person name="Wang L."/>
            <person name="Zhu T."/>
            <person name="Rodriguez J.C."/>
            <person name="Deal K.R."/>
            <person name="Dubcovsky J."/>
            <person name="McGuire P.E."/>
            <person name="Lux T."/>
            <person name="Spannagl M."/>
            <person name="Mayer K.F.X."/>
            <person name="Baldrich P."/>
            <person name="Meyers B.C."/>
            <person name="Huo N."/>
            <person name="Gu Y.Q."/>
            <person name="Zhou H."/>
            <person name="Devos K.M."/>
            <person name="Bennetzen J.L."/>
            <person name="Unver T."/>
            <person name="Budak H."/>
            <person name="Gulick P.J."/>
            <person name="Galiba G."/>
            <person name="Kalapos B."/>
            <person name="Nelson D.R."/>
            <person name="Li P."/>
            <person name="You F.M."/>
            <person name="Luo M.C."/>
            <person name="Dvorak J."/>
        </authorList>
    </citation>
    <scope>NUCLEOTIDE SEQUENCE [LARGE SCALE GENOMIC DNA]</scope>
    <source>
        <strain evidence="2">cv. AL8/78</strain>
    </source>
</reference>